<evidence type="ECO:0000256" key="2">
    <source>
        <dbReference type="ARBA" id="ARBA00022525"/>
    </source>
</evidence>
<dbReference type="Proteomes" id="UP000472272">
    <property type="component" value="Chromosome 6"/>
</dbReference>
<name>A0A670IUG4_PODMU</name>
<dbReference type="PANTHER" id="PTHR46252:SF1">
    <property type="entry name" value="VON WILLEBRAND FACTOR C DOMAIN-CONTAINING PROTEIN 2-LIKE"/>
    <property type="match status" value="1"/>
</dbReference>
<sequence>MPGICPSSSAMPFPLAQLSLALLLLLLTLVPIPGLAGPVTTCNANGSLYYVGEWYFLDSDHCTQCECTAEGPACARTDCTALPPACIHVSHYPSDCCPRCERVGCEHRGQVYELGQHFQPSECEQCTCDLDGIARCLVADCAPPPCVNPVYEKGHCCPTCEDGEKDTPSQQGTNVPLHTVQKGGITLSPSQFRGPVLMELGSERNWAKLTRHKLA</sequence>
<comment type="subcellular location">
    <subcellularLocation>
        <location evidence="1">Secreted</location>
    </subcellularLocation>
    <subcellularLocation>
        <location evidence="5">Synapse</location>
    </subcellularLocation>
</comment>
<evidence type="ECO:0000313" key="9">
    <source>
        <dbReference type="Proteomes" id="UP000472272"/>
    </source>
</evidence>
<accession>A0A670IUG4</accession>
<dbReference type="PROSITE" id="PS50184">
    <property type="entry name" value="VWFC_2"/>
    <property type="match status" value="1"/>
</dbReference>
<dbReference type="GeneTree" id="ENSGT00940000165869"/>
<reference evidence="8 9" key="1">
    <citation type="journal article" date="2019" name="Proc. Natl. Acad. Sci. U.S.A.">
        <title>Regulatory changes in pterin and carotenoid genes underlie balanced color polymorphisms in the wall lizard.</title>
        <authorList>
            <person name="Andrade P."/>
            <person name="Pinho C."/>
            <person name="Perez I de Lanuza G."/>
            <person name="Afonso S."/>
            <person name="Brejcha J."/>
            <person name="Rubin C.J."/>
            <person name="Wallerman O."/>
            <person name="Pereira P."/>
            <person name="Sabatino S.J."/>
            <person name="Bellati A."/>
            <person name="Pellitteri-Rosa D."/>
            <person name="Bosakova Z."/>
            <person name="Bunikis I."/>
            <person name="Carretero M.A."/>
            <person name="Feiner N."/>
            <person name="Marsik P."/>
            <person name="Pauperio F."/>
            <person name="Salvi D."/>
            <person name="Soler L."/>
            <person name="While G.M."/>
            <person name="Uller T."/>
            <person name="Font E."/>
            <person name="Andersson L."/>
            <person name="Carneiro M."/>
        </authorList>
    </citation>
    <scope>NUCLEOTIDE SEQUENCE</scope>
</reference>
<gene>
    <name evidence="8" type="primary">LOC114599122</name>
</gene>
<dbReference type="SMART" id="SM00214">
    <property type="entry name" value="VWC"/>
    <property type="match status" value="2"/>
</dbReference>
<dbReference type="GO" id="GO:0045202">
    <property type="term" value="C:synapse"/>
    <property type="evidence" value="ECO:0007669"/>
    <property type="project" value="UniProtKB-SubCell"/>
</dbReference>
<dbReference type="Gene3D" id="6.20.200.20">
    <property type="match status" value="2"/>
</dbReference>
<dbReference type="Pfam" id="PF23333">
    <property type="entry name" value="VWC2L_1st"/>
    <property type="match status" value="1"/>
</dbReference>
<protein>
    <submittedName>
        <fullName evidence="8">von Willebrand factor C domain-containing protein 2-like</fullName>
    </submittedName>
</protein>
<evidence type="ECO:0000256" key="3">
    <source>
        <dbReference type="ARBA" id="ARBA00022729"/>
    </source>
</evidence>
<reference evidence="8" key="3">
    <citation type="submission" date="2025-09" db="UniProtKB">
        <authorList>
            <consortium name="Ensembl"/>
        </authorList>
    </citation>
    <scope>IDENTIFICATION</scope>
</reference>
<dbReference type="GO" id="GO:0030514">
    <property type="term" value="P:negative regulation of BMP signaling pathway"/>
    <property type="evidence" value="ECO:0007669"/>
    <property type="project" value="TreeGrafter"/>
</dbReference>
<dbReference type="GO" id="GO:0032281">
    <property type="term" value="C:AMPA glutamate receptor complex"/>
    <property type="evidence" value="ECO:0007669"/>
    <property type="project" value="TreeGrafter"/>
</dbReference>
<keyword evidence="2" id="KW-0964">Secreted</keyword>
<organism evidence="8 9">
    <name type="scientific">Podarcis muralis</name>
    <name type="common">Wall lizard</name>
    <name type="synonym">Lacerta muralis</name>
    <dbReference type="NCBI Taxonomy" id="64176"/>
    <lineage>
        <taxon>Eukaryota</taxon>
        <taxon>Metazoa</taxon>
        <taxon>Chordata</taxon>
        <taxon>Craniata</taxon>
        <taxon>Vertebrata</taxon>
        <taxon>Euteleostomi</taxon>
        <taxon>Lepidosauria</taxon>
        <taxon>Squamata</taxon>
        <taxon>Bifurcata</taxon>
        <taxon>Unidentata</taxon>
        <taxon>Episquamata</taxon>
        <taxon>Laterata</taxon>
        <taxon>Lacertibaenia</taxon>
        <taxon>Lacertidae</taxon>
        <taxon>Podarcis</taxon>
    </lineage>
</organism>
<dbReference type="SUPFAM" id="SSF57603">
    <property type="entry name" value="FnI-like domain"/>
    <property type="match status" value="2"/>
</dbReference>
<dbReference type="Ensembl" id="ENSPMRT00000016193.1">
    <property type="protein sequence ID" value="ENSPMRP00000015154.1"/>
    <property type="gene ID" value="ENSPMRG00000010115.1"/>
</dbReference>
<evidence type="ECO:0000313" key="8">
    <source>
        <dbReference type="Ensembl" id="ENSPMRP00000015154.1"/>
    </source>
</evidence>
<keyword evidence="4" id="KW-0770">Synapse</keyword>
<proteinExistence type="predicted"/>
<evidence type="ECO:0000256" key="1">
    <source>
        <dbReference type="ARBA" id="ARBA00004613"/>
    </source>
</evidence>
<dbReference type="PANTHER" id="PTHR46252">
    <property type="entry name" value="BRORIN FAMILY MEMBER"/>
    <property type="match status" value="1"/>
</dbReference>
<reference evidence="8" key="2">
    <citation type="submission" date="2025-08" db="UniProtKB">
        <authorList>
            <consortium name="Ensembl"/>
        </authorList>
    </citation>
    <scope>IDENTIFICATION</scope>
</reference>
<evidence type="ECO:0000259" key="7">
    <source>
        <dbReference type="PROSITE" id="PS50184"/>
    </source>
</evidence>
<keyword evidence="9" id="KW-1185">Reference proteome</keyword>
<dbReference type="GO" id="GO:0005615">
    <property type="term" value="C:extracellular space"/>
    <property type="evidence" value="ECO:0007669"/>
    <property type="project" value="TreeGrafter"/>
</dbReference>
<dbReference type="InterPro" id="IPR059152">
    <property type="entry name" value="VWC2L_N"/>
</dbReference>
<dbReference type="InterPro" id="IPR001007">
    <property type="entry name" value="VWF_dom"/>
</dbReference>
<feature type="signal peptide" evidence="6">
    <location>
        <begin position="1"/>
        <end position="36"/>
    </location>
</feature>
<feature type="domain" description="VWFC" evidence="7">
    <location>
        <begin position="103"/>
        <end position="161"/>
    </location>
</feature>
<evidence type="ECO:0000256" key="6">
    <source>
        <dbReference type="SAM" id="SignalP"/>
    </source>
</evidence>
<dbReference type="PROSITE" id="PS01208">
    <property type="entry name" value="VWFC_1"/>
    <property type="match status" value="1"/>
</dbReference>
<keyword evidence="3 6" id="KW-0732">Signal</keyword>
<dbReference type="AlphaFoldDB" id="A0A670IUG4"/>
<dbReference type="Pfam" id="PF23334">
    <property type="entry name" value="VWC2L_2nd"/>
    <property type="match status" value="1"/>
</dbReference>
<evidence type="ECO:0000256" key="4">
    <source>
        <dbReference type="ARBA" id="ARBA00023018"/>
    </source>
</evidence>
<evidence type="ECO:0000256" key="5">
    <source>
        <dbReference type="ARBA" id="ARBA00034103"/>
    </source>
</evidence>
<dbReference type="InterPro" id="IPR042979">
    <property type="entry name" value="VWC2/VWC2L"/>
</dbReference>
<feature type="chain" id="PRO_5025665371" evidence="6">
    <location>
        <begin position="37"/>
        <end position="215"/>
    </location>
</feature>